<evidence type="ECO:0000313" key="3">
    <source>
        <dbReference type="Proteomes" id="UP000199705"/>
    </source>
</evidence>
<dbReference type="Proteomes" id="UP000199705">
    <property type="component" value="Unassembled WGS sequence"/>
</dbReference>
<name>A0A1G8CUW4_9SPHI</name>
<feature type="transmembrane region" description="Helical" evidence="1">
    <location>
        <begin position="12"/>
        <end position="30"/>
    </location>
</feature>
<proteinExistence type="predicted"/>
<keyword evidence="1" id="KW-0472">Membrane</keyword>
<keyword evidence="1" id="KW-1133">Transmembrane helix</keyword>
<dbReference type="EMBL" id="FNCG01000010">
    <property type="protein sequence ID" value="SDH49054.1"/>
    <property type="molecule type" value="Genomic_DNA"/>
</dbReference>
<dbReference type="RefSeq" id="WP_091170469.1">
    <property type="nucleotide sequence ID" value="NZ_FNCG01000010.1"/>
</dbReference>
<evidence type="ECO:0000313" key="2">
    <source>
        <dbReference type="EMBL" id="SDH49054.1"/>
    </source>
</evidence>
<sequence>MLNTISWQQYGTAVLLLSIAWYAYVGLRYYHTELSAWLKIKPAVQSTIPPVANQLTVVMGAAKPEADTGLYEPEQLLFSGAEPDDISDQTLPKGPADDLLDEAKVLVDAYRENDNKTEFLSLFKLLLNKYEVFRDEISLPAVIRPLSEFAGTRLPFRLQETEWPSTF</sequence>
<evidence type="ECO:0000256" key="1">
    <source>
        <dbReference type="SAM" id="Phobius"/>
    </source>
</evidence>
<gene>
    <name evidence="2" type="ORF">SAMN05192573_11042</name>
</gene>
<keyword evidence="3" id="KW-1185">Reference proteome</keyword>
<keyword evidence="1" id="KW-0812">Transmembrane</keyword>
<dbReference type="AlphaFoldDB" id="A0A1G8CUW4"/>
<organism evidence="2 3">
    <name type="scientific">Mucilaginibacter gossypii</name>
    <dbReference type="NCBI Taxonomy" id="551996"/>
    <lineage>
        <taxon>Bacteria</taxon>
        <taxon>Pseudomonadati</taxon>
        <taxon>Bacteroidota</taxon>
        <taxon>Sphingobacteriia</taxon>
        <taxon>Sphingobacteriales</taxon>
        <taxon>Sphingobacteriaceae</taxon>
        <taxon>Mucilaginibacter</taxon>
    </lineage>
</organism>
<protein>
    <submittedName>
        <fullName evidence="2">Uncharacterized protein</fullName>
    </submittedName>
</protein>
<reference evidence="3" key="1">
    <citation type="submission" date="2016-10" db="EMBL/GenBank/DDBJ databases">
        <authorList>
            <person name="Varghese N."/>
            <person name="Submissions S."/>
        </authorList>
    </citation>
    <scope>NUCLEOTIDE SEQUENCE [LARGE SCALE GENOMIC DNA]</scope>
    <source>
        <strain evidence="3">Gh-67</strain>
    </source>
</reference>
<accession>A0A1G8CUW4</accession>
<dbReference type="STRING" id="551996.SAMN05192573_11042"/>